<feature type="domain" description="EF-hand" evidence="10">
    <location>
        <begin position="17"/>
        <end position="52"/>
    </location>
</feature>
<dbReference type="Pfam" id="PF13499">
    <property type="entry name" value="EF-hand_7"/>
    <property type="match status" value="1"/>
</dbReference>
<dbReference type="GO" id="GO:0004252">
    <property type="term" value="F:serine-type endopeptidase activity"/>
    <property type="evidence" value="ECO:0007669"/>
    <property type="project" value="UniProtKB-UniRule"/>
</dbReference>
<feature type="active site" evidence="8">
    <location>
        <position position="299"/>
    </location>
</feature>
<organism evidence="11 12">
    <name type="scientific">Ignelater luminosus</name>
    <name type="common">Cucubano</name>
    <name type="synonym">Pyrophorus luminosus</name>
    <dbReference type="NCBI Taxonomy" id="2038154"/>
    <lineage>
        <taxon>Eukaryota</taxon>
        <taxon>Metazoa</taxon>
        <taxon>Ecdysozoa</taxon>
        <taxon>Arthropoda</taxon>
        <taxon>Hexapoda</taxon>
        <taxon>Insecta</taxon>
        <taxon>Pterygota</taxon>
        <taxon>Neoptera</taxon>
        <taxon>Endopterygota</taxon>
        <taxon>Coleoptera</taxon>
        <taxon>Polyphaga</taxon>
        <taxon>Elateriformia</taxon>
        <taxon>Elateroidea</taxon>
        <taxon>Elateridae</taxon>
        <taxon>Agrypninae</taxon>
        <taxon>Pyrophorini</taxon>
        <taxon>Ignelater</taxon>
    </lineage>
</organism>
<dbReference type="GO" id="GO:0005509">
    <property type="term" value="F:calcium ion binding"/>
    <property type="evidence" value="ECO:0007669"/>
    <property type="project" value="InterPro"/>
</dbReference>
<keyword evidence="6 9" id="KW-0472">Membrane</keyword>
<dbReference type="EMBL" id="VTPC01001983">
    <property type="protein sequence ID" value="KAF2900812.1"/>
    <property type="molecule type" value="Genomic_DNA"/>
</dbReference>
<dbReference type="SMART" id="SM00054">
    <property type="entry name" value="EFh"/>
    <property type="match status" value="2"/>
</dbReference>
<comment type="similarity">
    <text evidence="2 7">Belongs to the peptidase S54 family.</text>
</comment>
<dbReference type="InterPro" id="IPR018247">
    <property type="entry name" value="EF_Hand_1_Ca_BS"/>
</dbReference>
<evidence type="ECO:0000259" key="10">
    <source>
        <dbReference type="PROSITE" id="PS50222"/>
    </source>
</evidence>
<protein>
    <recommendedName>
        <fullName evidence="10">EF-hand domain-containing protein</fullName>
    </recommendedName>
</protein>
<feature type="domain" description="EF-hand" evidence="10">
    <location>
        <begin position="55"/>
        <end position="90"/>
    </location>
</feature>
<feature type="active site" description="Nucleophile" evidence="8">
    <location>
        <position position="239"/>
    </location>
</feature>
<evidence type="ECO:0000313" key="11">
    <source>
        <dbReference type="EMBL" id="KAF2900812.1"/>
    </source>
</evidence>
<dbReference type="Gene3D" id="1.10.238.10">
    <property type="entry name" value="EF-hand"/>
    <property type="match status" value="1"/>
</dbReference>
<dbReference type="Proteomes" id="UP000801492">
    <property type="component" value="Unassembled WGS sequence"/>
</dbReference>
<dbReference type="OrthoDB" id="418595at2759"/>
<dbReference type="CDD" id="cd00051">
    <property type="entry name" value="EFh"/>
    <property type="match status" value="1"/>
</dbReference>
<evidence type="ECO:0000313" key="12">
    <source>
        <dbReference type="Proteomes" id="UP000801492"/>
    </source>
</evidence>
<dbReference type="SUPFAM" id="SSF47473">
    <property type="entry name" value="EF-hand"/>
    <property type="match status" value="1"/>
</dbReference>
<feature type="transmembrane region" description="Helical" evidence="9">
    <location>
        <begin position="175"/>
        <end position="199"/>
    </location>
</feature>
<evidence type="ECO:0000256" key="5">
    <source>
        <dbReference type="ARBA" id="ARBA00022989"/>
    </source>
</evidence>
<feature type="transmembrane region" description="Helical" evidence="9">
    <location>
        <begin position="211"/>
        <end position="229"/>
    </location>
</feature>
<dbReference type="Pfam" id="PF01694">
    <property type="entry name" value="Rhomboid"/>
    <property type="match status" value="1"/>
</dbReference>
<reference evidence="11" key="1">
    <citation type="submission" date="2019-08" db="EMBL/GenBank/DDBJ databases">
        <title>The genome of the North American firefly Photinus pyralis.</title>
        <authorList>
            <consortium name="Photinus pyralis genome working group"/>
            <person name="Fallon T.R."/>
            <person name="Sander Lower S.E."/>
            <person name="Weng J.-K."/>
        </authorList>
    </citation>
    <scope>NUCLEOTIDE SEQUENCE</scope>
    <source>
        <strain evidence="11">TRF0915ILg1</strain>
        <tissue evidence="11">Whole body</tissue>
    </source>
</reference>
<dbReference type="InterPro" id="IPR017213">
    <property type="entry name" value="Peptidase_S54_rhomboid_met"/>
</dbReference>
<keyword evidence="12" id="KW-1185">Reference proteome</keyword>
<dbReference type="PROSITE" id="PS50222">
    <property type="entry name" value="EF_HAND_2"/>
    <property type="match status" value="2"/>
</dbReference>
<comment type="subcellular location">
    <subcellularLocation>
        <location evidence="1">Membrane</location>
        <topology evidence="1">Multi-pass membrane protein</topology>
    </subcellularLocation>
</comment>
<dbReference type="InterPro" id="IPR011992">
    <property type="entry name" value="EF-hand-dom_pair"/>
</dbReference>
<evidence type="ECO:0000256" key="7">
    <source>
        <dbReference type="PIRNR" id="PIRNR037470"/>
    </source>
</evidence>
<dbReference type="SUPFAM" id="SSF144091">
    <property type="entry name" value="Rhomboid-like"/>
    <property type="match status" value="1"/>
</dbReference>
<proteinExistence type="inferred from homology"/>
<evidence type="ECO:0000256" key="6">
    <source>
        <dbReference type="ARBA" id="ARBA00023136"/>
    </source>
</evidence>
<evidence type="ECO:0000256" key="4">
    <source>
        <dbReference type="ARBA" id="ARBA00022837"/>
    </source>
</evidence>
<dbReference type="PANTHER" id="PTHR45840">
    <property type="entry name" value="RHOMBOID-RELATED PROTEIN"/>
    <property type="match status" value="1"/>
</dbReference>
<dbReference type="PANTHER" id="PTHR45840:SF8">
    <property type="entry name" value="RHOMBOID PROTEASE"/>
    <property type="match status" value="1"/>
</dbReference>
<keyword evidence="4" id="KW-0106">Calcium</keyword>
<feature type="transmembrane region" description="Helical" evidence="9">
    <location>
        <begin position="296"/>
        <end position="314"/>
    </location>
</feature>
<dbReference type="Gene3D" id="1.20.1540.10">
    <property type="entry name" value="Rhomboid-like"/>
    <property type="match status" value="1"/>
</dbReference>
<dbReference type="AlphaFoldDB" id="A0A8K0DC21"/>
<evidence type="ECO:0000256" key="3">
    <source>
        <dbReference type="ARBA" id="ARBA00022692"/>
    </source>
</evidence>
<dbReference type="GO" id="GO:0016020">
    <property type="term" value="C:membrane"/>
    <property type="evidence" value="ECO:0007669"/>
    <property type="project" value="UniProtKB-SubCell"/>
</dbReference>
<evidence type="ECO:0000256" key="2">
    <source>
        <dbReference type="ARBA" id="ARBA00009045"/>
    </source>
</evidence>
<comment type="caution">
    <text evidence="11">The sequence shown here is derived from an EMBL/GenBank/DDBJ whole genome shotgun (WGS) entry which is preliminary data.</text>
</comment>
<dbReference type="InterPro" id="IPR002048">
    <property type="entry name" value="EF_hand_dom"/>
</dbReference>
<evidence type="ECO:0000256" key="1">
    <source>
        <dbReference type="ARBA" id="ARBA00004141"/>
    </source>
</evidence>
<evidence type="ECO:0000256" key="9">
    <source>
        <dbReference type="SAM" id="Phobius"/>
    </source>
</evidence>
<keyword evidence="5 9" id="KW-1133">Transmembrane helix</keyword>
<feature type="transmembrane region" description="Helical" evidence="9">
    <location>
        <begin position="235"/>
        <end position="255"/>
    </location>
</feature>
<dbReference type="InterPro" id="IPR035952">
    <property type="entry name" value="Rhomboid-like_sf"/>
</dbReference>
<evidence type="ECO:0000256" key="8">
    <source>
        <dbReference type="PIRSR" id="PIRSR037470-50"/>
    </source>
</evidence>
<accession>A0A8K0DC21</accession>
<dbReference type="InterPro" id="IPR022764">
    <property type="entry name" value="Peptidase_S54_rhomboid_dom"/>
</dbReference>
<dbReference type="InterPro" id="IPR051739">
    <property type="entry name" value="Rhomboid_IM_Serine_Proteases"/>
</dbReference>
<gene>
    <name evidence="11" type="ORF">ILUMI_05351</name>
</gene>
<feature type="transmembrane region" description="Helical" evidence="9">
    <location>
        <begin position="326"/>
        <end position="347"/>
    </location>
</feature>
<name>A0A8K0DC21_IGNLU</name>
<sequence length="359" mass="40832">MPRRNRASRQDSVEVKNPRKHFRRIFNKYDKDKDGHISVKELDDLIQSQEYEHDIPEHVVEKIHSLADHDGDGKLNFNEFVAMINHPALRPLFGSLLNSYVHIIVPPKTAQYPTRGQLEDEMRCCPPPVAMVIISIIEIIFFCVDSTNISADTDLGPVATALIYNPHRRYEAWRYITYMFVHIGVIHLVVNLCVQILLGTPLEMVHRWWRVLLIYFAGVLAGSLGTSITDPTVKLAGASGGVYALITAQISTIVMNWKEMEYPGVQLLIYLIITFCDVGTAIHNRHVLKLKENTGYAAHFAGALAGLLVGIYVVRNINVTRTERIIWWLSIITYTILMGTAIIWNIVYADYFPPQDHNK</sequence>
<dbReference type="PROSITE" id="PS00018">
    <property type="entry name" value="EF_HAND_1"/>
    <property type="match status" value="2"/>
</dbReference>
<dbReference type="PIRSF" id="PIRSF037470">
    <property type="entry name" value="Rhomboid"/>
    <property type="match status" value="1"/>
</dbReference>
<keyword evidence="3 9" id="KW-0812">Transmembrane</keyword>